<comment type="caution">
    <text evidence="1">The sequence shown here is derived from an EMBL/GenBank/DDBJ whole genome shotgun (WGS) entry which is preliminary data.</text>
</comment>
<dbReference type="EMBL" id="LVVM01004829">
    <property type="protein sequence ID" value="OJA12008.1"/>
    <property type="molecule type" value="Genomic_DNA"/>
</dbReference>
<evidence type="ECO:0000313" key="2">
    <source>
        <dbReference type="Proteomes" id="UP000183567"/>
    </source>
</evidence>
<feature type="non-terminal residue" evidence="1">
    <location>
        <position position="11"/>
    </location>
</feature>
<keyword evidence="2" id="KW-1185">Reference proteome</keyword>
<organism evidence="1 2">
    <name type="scientific">Rhizopogon vesiculosus</name>
    <dbReference type="NCBI Taxonomy" id="180088"/>
    <lineage>
        <taxon>Eukaryota</taxon>
        <taxon>Fungi</taxon>
        <taxon>Dikarya</taxon>
        <taxon>Basidiomycota</taxon>
        <taxon>Agaricomycotina</taxon>
        <taxon>Agaricomycetes</taxon>
        <taxon>Agaricomycetidae</taxon>
        <taxon>Boletales</taxon>
        <taxon>Suillineae</taxon>
        <taxon>Rhizopogonaceae</taxon>
        <taxon>Rhizopogon</taxon>
    </lineage>
</organism>
<evidence type="ECO:0000313" key="1">
    <source>
        <dbReference type="EMBL" id="OJA12008.1"/>
    </source>
</evidence>
<reference evidence="1 2" key="1">
    <citation type="submission" date="2016-03" db="EMBL/GenBank/DDBJ databases">
        <title>Comparative genomics of the ectomycorrhizal sister species Rhizopogon vinicolor and Rhizopogon vesiculosus (Basidiomycota: Boletales) reveals a divergence of the mating type B locus.</title>
        <authorList>
            <person name="Mujic A.B."/>
            <person name="Kuo A."/>
            <person name="Tritt A."/>
            <person name="Lipzen A."/>
            <person name="Chen C."/>
            <person name="Johnson J."/>
            <person name="Sharma A."/>
            <person name="Barry K."/>
            <person name="Grigoriev I.V."/>
            <person name="Spatafora J.W."/>
        </authorList>
    </citation>
    <scope>NUCLEOTIDE SEQUENCE [LARGE SCALE GENOMIC DNA]</scope>
    <source>
        <strain evidence="1 2">AM-OR11-056</strain>
    </source>
</reference>
<protein>
    <submittedName>
        <fullName evidence="1">Uncharacterized protein</fullName>
    </submittedName>
</protein>
<name>A0A1J8QF89_9AGAM</name>
<accession>A0A1J8QF89</accession>
<proteinExistence type="predicted"/>
<sequence>MPVYDILGPRR</sequence>
<dbReference type="Proteomes" id="UP000183567">
    <property type="component" value="Unassembled WGS sequence"/>
</dbReference>
<gene>
    <name evidence="1" type="ORF">AZE42_10136</name>
</gene>